<evidence type="ECO:0000313" key="2">
    <source>
        <dbReference type="EMBL" id="GAA5482315.1"/>
    </source>
</evidence>
<dbReference type="EMBL" id="BAABRI010000007">
    <property type="protein sequence ID" value="GAA5482315.1"/>
    <property type="molecule type" value="Genomic_DNA"/>
</dbReference>
<evidence type="ECO:0008006" key="4">
    <source>
        <dbReference type="Google" id="ProtNLM"/>
    </source>
</evidence>
<reference evidence="2 3" key="1">
    <citation type="submission" date="2024-02" db="EMBL/GenBank/DDBJ databases">
        <title>Haloferula sargassicola NBRC 104335.</title>
        <authorList>
            <person name="Ichikawa N."/>
            <person name="Katano-Makiyama Y."/>
            <person name="Hidaka K."/>
        </authorList>
    </citation>
    <scope>NUCLEOTIDE SEQUENCE [LARGE SCALE GENOMIC DNA]</scope>
    <source>
        <strain evidence="2 3">NBRC 104335</strain>
    </source>
</reference>
<gene>
    <name evidence="2" type="ORF">Hsar01_01533</name>
</gene>
<evidence type="ECO:0000256" key="1">
    <source>
        <dbReference type="SAM" id="Phobius"/>
    </source>
</evidence>
<keyword evidence="1" id="KW-1133">Transmembrane helix</keyword>
<protein>
    <recommendedName>
        <fullName evidence="4">DUF202 domain-containing protein</fullName>
    </recommendedName>
</protein>
<keyword evidence="1" id="KW-0812">Transmembrane</keyword>
<accession>A0ABP9ULA9</accession>
<comment type="caution">
    <text evidence="2">The sequence shown here is derived from an EMBL/GenBank/DDBJ whole genome shotgun (WGS) entry which is preliminary data.</text>
</comment>
<proteinExistence type="predicted"/>
<keyword evidence="3" id="KW-1185">Reference proteome</keyword>
<sequence>MNRLTRIAVTLFASATVLIVLAKMRLARVVGLDPDSSAEFIANETRMAELAVGIAGLLVLAAASLIVVRLVGRGRNSGNP</sequence>
<evidence type="ECO:0000313" key="3">
    <source>
        <dbReference type="Proteomes" id="UP001476282"/>
    </source>
</evidence>
<dbReference type="RefSeq" id="WP_353566460.1">
    <property type="nucleotide sequence ID" value="NZ_BAABRI010000007.1"/>
</dbReference>
<organism evidence="2 3">
    <name type="scientific">Haloferula sargassicola</name>
    <dbReference type="NCBI Taxonomy" id="490096"/>
    <lineage>
        <taxon>Bacteria</taxon>
        <taxon>Pseudomonadati</taxon>
        <taxon>Verrucomicrobiota</taxon>
        <taxon>Verrucomicrobiia</taxon>
        <taxon>Verrucomicrobiales</taxon>
        <taxon>Verrucomicrobiaceae</taxon>
        <taxon>Haloferula</taxon>
    </lineage>
</organism>
<name>A0ABP9ULA9_9BACT</name>
<dbReference type="Proteomes" id="UP001476282">
    <property type="component" value="Unassembled WGS sequence"/>
</dbReference>
<keyword evidence="1" id="KW-0472">Membrane</keyword>
<feature type="transmembrane region" description="Helical" evidence="1">
    <location>
        <begin position="51"/>
        <end position="72"/>
    </location>
</feature>